<evidence type="ECO:0000256" key="2">
    <source>
        <dbReference type="ARBA" id="ARBA00005272"/>
    </source>
</evidence>
<dbReference type="SUPFAM" id="SSF47473">
    <property type="entry name" value="EF-hand"/>
    <property type="match status" value="1"/>
</dbReference>
<name>A0A168LNS3_ABSGL</name>
<dbReference type="InterPro" id="IPR011992">
    <property type="entry name" value="EF-hand-dom_pair"/>
</dbReference>
<keyword evidence="6" id="KW-0809">Transit peptide</keyword>
<feature type="domain" description="EF-hand" evidence="10">
    <location>
        <begin position="466"/>
        <end position="501"/>
    </location>
</feature>
<dbReference type="Pfam" id="PF13499">
    <property type="entry name" value="EF-hand_7"/>
    <property type="match status" value="1"/>
</dbReference>
<dbReference type="InterPro" id="IPR023753">
    <property type="entry name" value="FAD/NAD-binding_dom"/>
</dbReference>
<dbReference type="InterPro" id="IPR018247">
    <property type="entry name" value="EF_Hand_1_Ca_BS"/>
</dbReference>
<keyword evidence="12" id="KW-1185">Reference proteome</keyword>
<keyword evidence="8" id="KW-0520">NAD</keyword>
<evidence type="ECO:0000256" key="9">
    <source>
        <dbReference type="SAM" id="MobiDB-lite"/>
    </source>
</evidence>
<dbReference type="InterPro" id="IPR054585">
    <property type="entry name" value="NDH2-like_C"/>
</dbReference>
<feature type="compositionally biased region" description="Polar residues" evidence="9">
    <location>
        <begin position="47"/>
        <end position="56"/>
    </location>
</feature>
<dbReference type="GO" id="GO:0005509">
    <property type="term" value="F:calcium ion binding"/>
    <property type="evidence" value="ECO:0007669"/>
    <property type="project" value="InterPro"/>
</dbReference>
<proteinExistence type="inferred from homology"/>
<dbReference type="InterPro" id="IPR045024">
    <property type="entry name" value="NDH-2"/>
</dbReference>
<dbReference type="EMBL" id="LT551602">
    <property type="protein sequence ID" value="SAL97186.1"/>
    <property type="molecule type" value="Genomic_DNA"/>
</dbReference>
<reference evidence="11" key="1">
    <citation type="submission" date="2016-04" db="EMBL/GenBank/DDBJ databases">
        <authorList>
            <person name="Evans L.H."/>
            <person name="Alamgir A."/>
            <person name="Owens N."/>
            <person name="Weber N.D."/>
            <person name="Virtaneva K."/>
            <person name="Barbian K."/>
            <person name="Babar A."/>
            <person name="Rosenke K."/>
        </authorList>
    </citation>
    <scope>NUCLEOTIDE SEQUENCE [LARGE SCALE GENOMIC DNA]</scope>
    <source>
        <strain evidence="11">CBS 101.48</strain>
    </source>
</reference>
<dbReference type="GO" id="GO:0003954">
    <property type="term" value="F:NADH dehydrogenase activity"/>
    <property type="evidence" value="ECO:0007669"/>
    <property type="project" value="InterPro"/>
</dbReference>
<evidence type="ECO:0000313" key="11">
    <source>
        <dbReference type="EMBL" id="SAL97186.1"/>
    </source>
</evidence>
<dbReference type="OrthoDB" id="3244603at2759"/>
<organism evidence="11">
    <name type="scientific">Absidia glauca</name>
    <name type="common">Pin mould</name>
    <dbReference type="NCBI Taxonomy" id="4829"/>
    <lineage>
        <taxon>Eukaryota</taxon>
        <taxon>Fungi</taxon>
        <taxon>Fungi incertae sedis</taxon>
        <taxon>Mucoromycota</taxon>
        <taxon>Mucoromycotina</taxon>
        <taxon>Mucoromycetes</taxon>
        <taxon>Mucorales</taxon>
        <taxon>Cunninghamellaceae</taxon>
        <taxon>Absidia</taxon>
    </lineage>
</organism>
<evidence type="ECO:0000256" key="4">
    <source>
        <dbReference type="ARBA" id="ARBA00022827"/>
    </source>
</evidence>
<keyword evidence="3" id="KW-0285">Flavoprotein</keyword>
<evidence type="ECO:0000256" key="3">
    <source>
        <dbReference type="ARBA" id="ARBA00022630"/>
    </source>
</evidence>
<evidence type="ECO:0000256" key="5">
    <source>
        <dbReference type="ARBA" id="ARBA00022837"/>
    </source>
</evidence>
<evidence type="ECO:0000256" key="6">
    <source>
        <dbReference type="ARBA" id="ARBA00022946"/>
    </source>
</evidence>
<protein>
    <recommendedName>
        <fullName evidence="10">EF-hand domain-containing protein</fullName>
    </recommendedName>
</protein>
<dbReference type="AlphaFoldDB" id="A0A168LNS3"/>
<evidence type="ECO:0000256" key="1">
    <source>
        <dbReference type="ARBA" id="ARBA00004137"/>
    </source>
</evidence>
<dbReference type="PRINTS" id="PR00368">
    <property type="entry name" value="FADPNR"/>
</dbReference>
<dbReference type="STRING" id="4829.A0A168LNS3"/>
<keyword evidence="5" id="KW-0106">Calcium</keyword>
<evidence type="ECO:0000256" key="7">
    <source>
        <dbReference type="ARBA" id="ARBA00023002"/>
    </source>
</evidence>
<dbReference type="SMART" id="SM00054">
    <property type="entry name" value="EFh"/>
    <property type="match status" value="2"/>
</dbReference>
<dbReference type="Gene3D" id="3.50.50.100">
    <property type="match status" value="2"/>
</dbReference>
<dbReference type="PANTHER" id="PTHR43706:SF50">
    <property type="entry name" value="NADH DEHYDROGENASE (UBIQUINONE)-RELATED"/>
    <property type="match status" value="1"/>
</dbReference>
<dbReference type="SUPFAM" id="SSF51905">
    <property type="entry name" value="FAD/NAD(P)-binding domain"/>
    <property type="match status" value="2"/>
</dbReference>
<dbReference type="Pfam" id="PF07992">
    <property type="entry name" value="Pyr_redox_2"/>
    <property type="match status" value="1"/>
</dbReference>
<dbReference type="Proteomes" id="UP000078561">
    <property type="component" value="Unassembled WGS sequence"/>
</dbReference>
<keyword evidence="7" id="KW-0560">Oxidoreductase</keyword>
<dbReference type="GO" id="GO:0005743">
    <property type="term" value="C:mitochondrial inner membrane"/>
    <property type="evidence" value="ECO:0007669"/>
    <property type="project" value="UniProtKB-SubCell"/>
</dbReference>
<evidence type="ECO:0000313" key="12">
    <source>
        <dbReference type="Proteomes" id="UP000078561"/>
    </source>
</evidence>
<comment type="similarity">
    <text evidence="2">Belongs to the NADH dehydrogenase family.</text>
</comment>
<dbReference type="PANTHER" id="PTHR43706">
    <property type="entry name" value="NADH DEHYDROGENASE"/>
    <property type="match status" value="1"/>
</dbReference>
<comment type="subcellular location">
    <subcellularLocation>
        <location evidence="1">Mitochondrion inner membrane</location>
        <topology evidence="1">Peripheral membrane protein</topology>
        <orientation evidence="1">Intermembrane side</orientation>
    </subcellularLocation>
</comment>
<gene>
    <name evidence="11" type="primary">ABSGL_02657.1 scaffold 3684</name>
</gene>
<feature type="region of interest" description="Disordered" evidence="9">
    <location>
        <begin position="38"/>
        <end position="57"/>
    </location>
</feature>
<dbReference type="InParanoid" id="A0A168LNS3"/>
<feature type="domain" description="EF-hand" evidence="10">
    <location>
        <begin position="507"/>
        <end position="542"/>
    </location>
</feature>
<accession>A0A168LNS3</accession>
<keyword evidence="4" id="KW-0274">FAD</keyword>
<sequence>MQLTHLAGKRAWGHVFAPGKPFNSFLVPHSTSRAVRHWRPSSHHHYTSSSAPTTQRNKGKWIRRGLLTMAVAGVGTLAYILQQDKEYVDNSTHIAHQSIPPLALHPRSGGKKNLCVVSHQLDNTPLEETKPRLVIVGSGWGAVSVLKTLDKDKYNVTVISENNYFLFTPLLPSATVGTLELRSLLEPIRKIAARVGGHFLEGRAMDLDLDNKLVEVQKINSDEDPNSPTATSERFYVPYDKLVVAVGANSISHGVEGLEHTVKLKTIRDAVNIRRKIMNNVEMASLPTVSPEERKKLLSFVVCGGGPTGTEFAAELSDWIEEDFVKWFPKSMREDITITIIQSRDHILNTFDSEISTYAENRFKRKKIDVVTNARVVRIDEDKVVYKLKPTGDDPSAQPELCEVPFSLCLWSTGIAMTPFTQTIAEQLDSQQHQRVLMTDEYLRVKGIPDQSIYALGDCASIQNPKLVGRIMDLFNRADKNQDGALTLSEFENVVRHVSRRFPLTKQHLGKLVEMFETYDKDHNGLLDMDEMRTLLHDIDSKMTNLPATAQVAAQQGAYLGASLNKLANDEDAKTAPFDYHHLGTLAYLGNTAVGEFNTGTPGGFKMLGGLWALYLWRSIYWSEQVSLRTRLNLSIDWSKTALFGRDISSV</sequence>
<dbReference type="InterPro" id="IPR036188">
    <property type="entry name" value="FAD/NAD-bd_sf"/>
</dbReference>
<dbReference type="OMA" id="HVDVLTN"/>
<dbReference type="Pfam" id="PF22366">
    <property type="entry name" value="NDH2_C"/>
    <property type="match status" value="1"/>
</dbReference>
<dbReference type="PROSITE" id="PS50222">
    <property type="entry name" value="EF_HAND_2"/>
    <property type="match status" value="2"/>
</dbReference>
<dbReference type="CDD" id="cd00051">
    <property type="entry name" value="EFh"/>
    <property type="match status" value="1"/>
</dbReference>
<dbReference type="InterPro" id="IPR002048">
    <property type="entry name" value="EF_hand_dom"/>
</dbReference>
<evidence type="ECO:0000259" key="10">
    <source>
        <dbReference type="PROSITE" id="PS50222"/>
    </source>
</evidence>
<evidence type="ECO:0000256" key="8">
    <source>
        <dbReference type="ARBA" id="ARBA00023027"/>
    </source>
</evidence>
<dbReference type="PROSITE" id="PS00018">
    <property type="entry name" value="EF_HAND_1"/>
    <property type="match status" value="2"/>
</dbReference>